<feature type="region of interest" description="Disordered" evidence="1">
    <location>
        <begin position="1"/>
        <end position="73"/>
    </location>
</feature>
<gene>
    <name evidence="2" type="ORF">SAMN06269185_2801</name>
</gene>
<sequence length="141" mass="15173">MTDNPFDDLGSISEDDTSSPDQVPEDDDQPAEDGIGAATEPAEDTSVDAATGESAPDESSPTNGPAFPYDDVTQRPLYAREAAWNAFEDALEIEVEQTLREHGVRDAAGRELHDAALRVAAEHPEAIADRLLELRGVDVNR</sequence>
<dbReference type="OrthoDB" id="300423at2157"/>
<proteinExistence type="predicted"/>
<dbReference type="InterPro" id="IPR058276">
    <property type="entry name" value="DUF7970"/>
</dbReference>
<feature type="compositionally biased region" description="Acidic residues" evidence="1">
    <location>
        <begin position="13"/>
        <end position="31"/>
    </location>
</feature>
<evidence type="ECO:0000256" key="1">
    <source>
        <dbReference type="SAM" id="MobiDB-lite"/>
    </source>
</evidence>
<evidence type="ECO:0000313" key="2">
    <source>
        <dbReference type="EMBL" id="SNZ16890.1"/>
    </source>
</evidence>
<evidence type="ECO:0000313" key="3">
    <source>
        <dbReference type="Proteomes" id="UP000219453"/>
    </source>
</evidence>
<dbReference type="Proteomes" id="UP000219453">
    <property type="component" value="Unassembled WGS sequence"/>
</dbReference>
<name>A0A285P599_NATPI</name>
<dbReference type="EMBL" id="OBEJ01000004">
    <property type="protein sequence ID" value="SNZ16890.1"/>
    <property type="molecule type" value="Genomic_DNA"/>
</dbReference>
<reference evidence="2 3" key="1">
    <citation type="submission" date="2017-09" db="EMBL/GenBank/DDBJ databases">
        <authorList>
            <person name="Ehlers B."/>
            <person name="Leendertz F.H."/>
        </authorList>
    </citation>
    <scope>NUCLEOTIDE SEQUENCE [LARGE SCALE GENOMIC DNA]</scope>
    <source>
        <strain evidence="2 3">DSM 27208</strain>
    </source>
</reference>
<organism evidence="2 3">
    <name type="scientific">Natronoarchaeum philippinense</name>
    <dbReference type="NCBI Taxonomy" id="558529"/>
    <lineage>
        <taxon>Archaea</taxon>
        <taxon>Methanobacteriati</taxon>
        <taxon>Methanobacteriota</taxon>
        <taxon>Stenosarchaea group</taxon>
        <taxon>Halobacteria</taxon>
        <taxon>Halobacteriales</taxon>
        <taxon>Natronoarchaeaceae</taxon>
    </lineage>
</organism>
<dbReference type="AlphaFoldDB" id="A0A285P599"/>
<keyword evidence="3" id="KW-1185">Reference proteome</keyword>
<protein>
    <submittedName>
        <fullName evidence="2">Uncharacterized protein</fullName>
    </submittedName>
</protein>
<dbReference type="RefSeq" id="WP_097009706.1">
    <property type="nucleotide sequence ID" value="NZ_OBEJ01000004.1"/>
</dbReference>
<accession>A0A285P599</accession>
<dbReference type="Pfam" id="PF25925">
    <property type="entry name" value="DUF7970"/>
    <property type="match status" value="1"/>
</dbReference>